<organism evidence="6 7">
    <name type="scientific">Entomospira culicis</name>
    <dbReference type="NCBI Taxonomy" id="2719989"/>
    <lineage>
        <taxon>Bacteria</taxon>
        <taxon>Pseudomonadati</taxon>
        <taxon>Spirochaetota</taxon>
        <taxon>Spirochaetia</taxon>
        <taxon>Spirochaetales</taxon>
        <taxon>Spirochaetaceae</taxon>
        <taxon>Entomospira</taxon>
    </lineage>
</organism>
<reference evidence="6" key="1">
    <citation type="submission" date="2020-03" db="EMBL/GenBank/DDBJ databases">
        <title>Spirochaetal bacteria isolated from arthropods constitute a novel genus Entomospira genus novum within the order Spirochaetales.</title>
        <authorList>
            <person name="Grana-Miraglia L."/>
            <person name="Sikutova S."/>
            <person name="Fingerle V."/>
            <person name="Sing A."/>
            <person name="Castillo-Ramirez S."/>
            <person name="Margos G."/>
            <person name="Rudolf I."/>
        </authorList>
    </citation>
    <scope>NUCLEOTIDE SEQUENCE</scope>
    <source>
        <strain evidence="6">BR149</strain>
    </source>
</reference>
<dbReference type="EC" id="3.1.1.61" evidence="2"/>
<feature type="active site" evidence="4">
    <location>
        <position position="41"/>
    </location>
</feature>
<dbReference type="GO" id="GO:0000156">
    <property type="term" value="F:phosphorelay response regulator activity"/>
    <property type="evidence" value="ECO:0007669"/>
    <property type="project" value="InterPro"/>
</dbReference>
<name>A0A968GEG1_9SPIO</name>
<dbReference type="PANTHER" id="PTHR42872:SF6">
    <property type="entry name" value="PROTEIN-GLUTAMATE METHYLESTERASE_PROTEIN-GLUTAMINE GLUTAMINASE"/>
    <property type="match status" value="1"/>
</dbReference>
<protein>
    <recommendedName>
        <fullName evidence="2">protein-glutamate methylesterase</fullName>
        <ecNumber evidence="2">3.1.1.61</ecNumber>
    </recommendedName>
</protein>
<comment type="caution">
    <text evidence="6">The sequence shown here is derived from an EMBL/GenBank/DDBJ whole genome shotgun (WGS) entry which is preliminary data.</text>
</comment>
<gene>
    <name evidence="6" type="ORF">HCT48_02515</name>
</gene>
<evidence type="ECO:0000313" key="6">
    <source>
        <dbReference type="EMBL" id="NIZ69086.1"/>
    </source>
</evidence>
<feature type="active site" evidence="4">
    <location>
        <position position="68"/>
    </location>
</feature>
<dbReference type="GO" id="GO:0006935">
    <property type="term" value="P:chemotaxis"/>
    <property type="evidence" value="ECO:0007669"/>
    <property type="project" value="UniProtKB-UniRule"/>
</dbReference>
<evidence type="ECO:0000256" key="4">
    <source>
        <dbReference type="PROSITE-ProRule" id="PRU00050"/>
    </source>
</evidence>
<keyword evidence="7" id="KW-1185">Reference proteome</keyword>
<feature type="domain" description="CheB-type methylesterase" evidence="5">
    <location>
        <begin position="29"/>
        <end position="222"/>
    </location>
</feature>
<keyword evidence="4" id="KW-0145">Chemotaxis</keyword>
<proteinExistence type="predicted"/>
<dbReference type="GO" id="GO:0008984">
    <property type="term" value="F:protein-glutamate methylesterase activity"/>
    <property type="evidence" value="ECO:0007669"/>
    <property type="project" value="UniProtKB-EC"/>
</dbReference>
<evidence type="ECO:0000256" key="1">
    <source>
        <dbReference type="ARBA" id="ARBA00022801"/>
    </source>
</evidence>
<feature type="active site" evidence="4">
    <location>
        <position position="164"/>
    </location>
</feature>
<dbReference type="Proteomes" id="UP000778951">
    <property type="component" value="Unassembled WGS sequence"/>
</dbReference>
<dbReference type="GO" id="GO:0005737">
    <property type="term" value="C:cytoplasm"/>
    <property type="evidence" value="ECO:0007669"/>
    <property type="project" value="InterPro"/>
</dbReference>
<evidence type="ECO:0000256" key="2">
    <source>
        <dbReference type="ARBA" id="ARBA00039140"/>
    </source>
</evidence>
<dbReference type="PROSITE" id="PS50122">
    <property type="entry name" value="CHEB"/>
    <property type="match status" value="1"/>
</dbReference>
<dbReference type="RefSeq" id="WP_167695187.1">
    <property type="nucleotide sequence ID" value="NZ_CP118181.1"/>
</dbReference>
<dbReference type="AlphaFoldDB" id="A0A968GEG1"/>
<dbReference type="Gene3D" id="3.40.50.180">
    <property type="entry name" value="Methylesterase CheB, C-terminal domain"/>
    <property type="match status" value="1"/>
</dbReference>
<dbReference type="InterPro" id="IPR000673">
    <property type="entry name" value="Sig_transdc_resp-reg_Me-estase"/>
</dbReference>
<dbReference type="PANTHER" id="PTHR42872">
    <property type="entry name" value="PROTEIN-GLUTAMATE METHYLESTERASE/PROTEIN-GLUTAMINE GLUTAMINASE"/>
    <property type="match status" value="1"/>
</dbReference>
<dbReference type="SUPFAM" id="SSF52738">
    <property type="entry name" value="Methylesterase CheB, C-terminal domain"/>
    <property type="match status" value="1"/>
</dbReference>
<evidence type="ECO:0000259" key="5">
    <source>
        <dbReference type="PROSITE" id="PS50122"/>
    </source>
</evidence>
<accession>A0A968GEG1</accession>
<dbReference type="EMBL" id="JAATLM010000001">
    <property type="protein sequence ID" value="NIZ69086.1"/>
    <property type="molecule type" value="Genomic_DNA"/>
</dbReference>
<evidence type="ECO:0000313" key="7">
    <source>
        <dbReference type="Proteomes" id="UP000778951"/>
    </source>
</evidence>
<dbReference type="InterPro" id="IPR035909">
    <property type="entry name" value="CheB_C"/>
</dbReference>
<evidence type="ECO:0000256" key="3">
    <source>
        <dbReference type="ARBA" id="ARBA00048267"/>
    </source>
</evidence>
<sequence>MQNKETPQVGERNLIGKMKDWPKYEPTRFTKSADIVCIGISTGGPAALIKMLGQIEEDFPLPIVIVQHIPLDFVDDFVRSLSSSAKLPIRIAEEGQKVKRGEILVAPGNQHLTIVREGLYKKVKLTSTPAVGGHRPSVDVLFASVAQAYHGRVIAVLMTGMGKDGAREMGELYNLGAITVAQDEKSSVVYGMPKAAVDAGYVHYVVSLDRMAKTLISLANKYSDYIPAPAKS</sequence>
<keyword evidence="1 4" id="KW-0378">Hydrolase</keyword>
<dbReference type="CDD" id="cd16432">
    <property type="entry name" value="CheB_Rec"/>
    <property type="match status" value="1"/>
</dbReference>
<comment type="catalytic activity">
    <reaction evidence="3">
        <text>[protein]-L-glutamate 5-O-methyl ester + H2O = L-glutamyl-[protein] + methanol + H(+)</text>
        <dbReference type="Rhea" id="RHEA:23236"/>
        <dbReference type="Rhea" id="RHEA-COMP:10208"/>
        <dbReference type="Rhea" id="RHEA-COMP:10311"/>
        <dbReference type="ChEBI" id="CHEBI:15377"/>
        <dbReference type="ChEBI" id="CHEBI:15378"/>
        <dbReference type="ChEBI" id="CHEBI:17790"/>
        <dbReference type="ChEBI" id="CHEBI:29973"/>
        <dbReference type="ChEBI" id="CHEBI:82795"/>
        <dbReference type="EC" id="3.1.1.61"/>
    </reaction>
</comment>
<dbReference type="Pfam" id="PF01339">
    <property type="entry name" value="CheB_methylest"/>
    <property type="match status" value="1"/>
</dbReference>